<evidence type="ECO:0000256" key="1">
    <source>
        <dbReference type="SAM" id="MobiDB-lite"/>
    </source>
</evidence>
<reference evidence="3" key="1">
    <citation type="submission" date="2022-08" db="EMBL/GenBank/DDBJ databases">
        <title>A Global Phylogenomic Analysis of the Shiitake Genus Lentinula.</title>
        <authorList>
            <consortium name="DOE Joint Genome Institute"/>
            <person name="Sierra-Patev S."/>
            <person name="Min B."/>
            <person name="Naranjo-Ortiz M."/>
            <person name="Looney B."/>
            <person name="Konkel Z."/>
            <person name="Slot J.C."/>
            <person name="Sakamoto Y."/>
            <person name="Steenwyk J.L."/>
            <person name="Rokas A."/>
            <person name="Carro J."/>
            <person name="Camarero S."/>
            <person name="Ferreira P."/>
            <person name="Molpeceres G."/>
            <person name="Ruiz-Duenas F.J."/>
            <person name="Serrano A."/>
            <person name="Henrissat B."/>
            <person name="Drula E."/>
            <person name="Hughes K.W."/>
            <person name="Mata J.L."/>
            <person name="Ishikawa N.K."/>
            <person name="Vargas-Isla R."/>
            <person name="Ushijima S."/>
            <person name="Smith C.A."/>
            <person name="Ahrendt S."/>
            <person name="Andreopoulos W."/>
            <person name="He G."/>
            <person name="Labutti K."/>
            <person name="Lipzen A."/>
            <person name="Ng V."/>
            <person name="Riley R."/>
            <person name="Sandor L."/>
            <person name="Barry K."/>
            <person name="Martinez A.T."/>
            <person name="Xiao Y."/>
            <person name="Gibbons J.G."/>
            <person name="Terashima K."/>
            <person name="Grigoriev I.V."/>
            <person name="Hibbett D.S."/>
        </authorList>
    </citation>
    <scope>NUCLEOTIDE SEQUENCE</scope>
    <source>
        <strain evidence="3">JLM2183</strain>
    </source>
</reference>
<comment type="caution">
    <text evidence="3">The sequence shown here is derived from an EMBL/GenBank/DDBJ whole genome shotgun (WGS) entry which is preliminary data.</text>
</comment>
<keyword evidence="2" id="KW-1133">Transmembrane helix</keyword>
<keyword evidence="2" id="KW-0472">Membrane</keyword>
<feature type="region of interest" description="Disordered" evidence="1">
    <location>
        <begin position="77"/>
        <end position="135"/>
    </location>
</feature>
<keyword evidence="4" id="KW-1185">Reference proteome</keyword>
<sequence length="135" mass="14930">MVVPPGGNCNVTCSIYSNSKYLFLEPKTAPKPQPIGNIALIILLTTCTSCILFLLWRRAEAFRAAISHQLKTITRSEGQIRLSQDDGPPAHEFLEDDESTDNAFELDTGDVGPLPERQLVPAQTYLDPDRNSKKS</sequence>
<evidence type="ECO:0000313" key="3">
    <source>
        <dbReference type="EMBL" id="KAJ4480889.1"/>
    </source>
</evidence>
<name>A0A9W9DR92_9AGAR</name>
<dbReference type="OrthoDB" id="3198959at2759"/>
<evidence type="ECO:0000256" key="2">
    <source>
        <dbReference type="SAM" id="Phobius"/>
    </source>
</evidence>
<dbReference type="AlphaFoldDB" id="A0A9W9DR92"/>
<dbReference type="EMBL" id="JAOTPV010000006">
    <property type="protein sequence ID" value="KAJ4480889.1"/>
    <property type="molecule type" value="Genomic_DNA"/>
</dbReference>
<evidence type="ECO:0000313" key="4">
    <source>
        <dbReference type="Proteomes" id="UP001150266"/>
    </source>
</evidence>
<accession>A0A9W9DR92</accession>
<protein>
    <submittedName>
        <fullName evidence="3">Uncharacterized protein</fullName>
    </submittedName>
</protein>
<gene>
    <name evidence="3" type="ORF">J3R30DRAFT_3287452</name>
</gene>
<proteinExistence type="predicted"/>
<dbReference type="Proteomes" id="UP001150266">
    <property type="component" value="Unassembled WGS sequence"/>
</dbReference>
<keyword evidence="2" id="KW-0812">Transmembrane</keyword>
<organism evidence="3 4">
    <name type="scientific">Lentinula aciculospora</name>
    <dbReference type="NCBI Taxonomy" id="153920"/>
    <lineage>
        <taxon>Eukaryota</taxon>
        <taxon>Fungi</taxon>
        <taxon>Dikarya</taxon>
        <taxon>Basidiomycota</taxon>
        <taxon>Agaricomycotina</taxon>
        <taxon>Agaricomycetes</taxon>
        <taxon>Agaricomycetidae</taxon>
        <taxon>Agaricales</taxon>
        <taxon>Marasmiineae</taxon>
        <taxon>Omphalotaceae</taxon>
        <taxon>Lentinula</taxon>
    </lineage>
</organism>
<feature type="transmembrane region" description="Helical" evidence="2">
    <location>
        <begin position="35"/>
        <end position="56"/>
    </location>
</feature>